<gene>
    <name evidence="8" type="ORF">ACFQB0_05855</name>
</gene>
<feature type="transmembrane region" description="Helical" evidence="6">
    <location>
        <begin position="6"/>
        <end position="33"/>
    </location>
</feature>
<feature type="domain" description="Cytochrome C biogenesis protein transmembrane" evidence="7">
    <location>
        <begin position="6"/>
        <end position="171"/>
    </location>
</feature>
<dbReference type="InterPro" id="IPR003834">
    <property type="entry name" value="Cyt_c_assmbl_TM_dom"/>
</dbReference>
<evidence type="ECO:0000256" key="2">
    <source>
        <dbReference type="ARBA" id="ARBA00006143"/>
    </source>
</evidence>
<evidence type="ECO:0000256" key="5">
    <source>
        <dbReference type="ARBA" id="ARBA00023136"/>
    </source>
</evidence>
<dbReference type="PANTHER" id="PTHR31272">
    <property type="entry name" value="CYTOCHROME C-TYPE BIOGENESIS PROTEIN HI_1454-RELATED"/>
    <property type="match status" value="1"/>
</dbReference>
<keyword evidence="3 6" id="KW-0812">Transmembrane</keyword>
<reference evidence="9" key="1">
    <citation type="journal article" date="2019" name="Int. J. Syst. Evol. Microbiol.">
        <title>The Global Catalogue of Microorganisms (GCM) 10K type strain sequencing project: providing services to taxonomists for standard genome sequencing and annotation.</title>
        <authorList>
            <consortium name="The Broad Institute Genomics Platform"/>
            <consortium name="The Broad Institute Genome Sequencing Center for Infectious Disease"/>
            <person name="Wu L."/>
            <person name="Ma J."/>
        </authorList>
    </citation>
    <scope>NUCLEOTIDE SEQUENCE [LARGE SCALE GENOMIC DNA]</scope>
    <source>
        <strain evidence="9">CCUG 43304</strain>
    </source>
</reference>
<dbReference type="EMBL" id="JBHSTP010000001">
    <property type="protein sequence ID" value="MFC6355628.1"/>
    <property type="molecule type" value="Genomic_DNA"/>
</dbReference>
<feature type="transmembrane region" description="Helical" evidence="6">
    <location>
        <begin position="73"/>
        <end position="92"/>
    </location>
</feature>
<feature type="transmembrane region" description="Helical" evidence="6">
    <location>
        <begin position="45"/>
        <end position="67"/>
    </location>
</feature>
<feature type="transmembrane region" description="Helical" evidence="6">
    <location>
        <begin position="244"/>
        <end position="261"/>
    </location>
</feature>
<protein>
    <submittedName>
        <fullName evidence="8">Cytochrome c biogenesis CcdA family protein</fullName>
    </submittedName>
</protein>
<feature type="transmembrane region" description="Helical" evidence="6">
    <location>
        <begin position="145"/>
        <end position="170"/>
    </location>
</feature>
<proteinExistence type="inferred from homology"/>
<accession>A0ABW1VFH7</accession>
<evidence type="ECO:0000313" key="8">
    <source>
        <dbReference type="EMBL" id="MFC6355628.1"/>
    </source>
</evidence>
<comment type="caution">
    <text evidence="8">The sequence shown here is derived from an EMBL/GenBank/DDBJ whole genome shotgun (WGS) entry which is preliminary data.</text>
</comment>
<dbReference type="InterPro" id="IPR051790">
    <property type="entry name" value="Cytochrome_c-biogenesis_DsbD"/>
</dbReference>
<keyword evidence="5 6" id="KW-0472">Membrane</keyword>
<dbReference type="Pfam" id="PF02683">
    <property type="entry name" value="DsbD_TM"/>
    <property type="match status" value="1"/>
</dbReference>
<name>A0ABW1VFH7_9MICO</name>
<feature type="transmembrane region" description="Helical" evidence="6">
    <location>
        <begin position="191"/>
        <end position="211"/>
    </location>
</feature>
<dbReference type="Proteomes" id="UP001596306">
    <property type="component" value="Unassembled WGS sequence"/>
</dbReference>
<keyword evidence="9" id="KW-1185">Reference proteome</keyword>
<evidence type="ECO:0000256" key="3">
    <source>
        <dbReference type="ARBA" id="ARBA00022692"/>
    </source>
</evidence>
<keyword evidence="4 6" id="KW-1133">Transmembrane helix</keyword>
<dbReference type="RefSeq" id="WP_386728705.1">
    <property type="nucleotide sequence ID" value="NZ_JBHSTP010000001.1"/>
</dbReference>
<sequence>MELGLLGALLGGLLTLLSPCSVMLLPAFFSYAFSTPSALLTRTGVFYLGLITTLVPLGVLAGTLGAFVNQYRATFVTVAAAVVIVLGLIMLANIPIPLLTSHRTSGGTSVASVYALGTVYGLAGVCAGPLLGAVLTFAAVAGNALYGGMILLVFAAGMALPLLLLSLLWGRLPFVRKLVRPREVRIGRWRNTWTGIISGVLTSLVGLFMLLSNGTTSLGGLLGASQQVKVEGWVMEHTRSVPDLLVLAIVAALAITAWLLVRRRRPGSQTTE</sequence>
<evidence type="ECO:0000256" key="6">
    <source>
        <dbReference type="SAM" id="Phobius"/>
    </source>
</evidence>
<evidence type="ECO:0000256" key="1">
    <source>
        <dbReference type="ARBA" id="ARBA00004141"/>
    </source>
</evidence>
<dbReference type="PANTHER" id="PTHR31272:SF4">
    <property type="entry name" value="CYTOCHROME C-TYPE BIOGENESIS PROTEIN HI_1454-RELATED"/>
    <property type="match status" value="1"/>
</dbReference>
<comment type="subcellular location">
    <subcellularLocation>
        <location evidence="1">Membrane</location>
        <topology evidence="1">Multi-pass membrane protein</topology>
    </subcellularLocation>
</comment>
<evidence type="ECO:0000259" key="7">
    <source>
        <dbReference type="Pfam" id="PF02683"/>
    </source>
</evidence>
<evidence type="ECO:0000313" key="9">
    <source>
        <dbReference type="Proteomes" id="UP001596306"/>
    </source>
</evidence>
<comment type="similarity">
    <text evidence="2">Belongs to the DsbD family.</text>
</comment>
<organism evidence="8 9">
    <name type="scientific">Luethyella okanaganae</name>
    <dbReference type="NCBI Taxonomy" id="69372"/>
    <lineage>
        <taxon>Bacteria</taxon>
        <taxon>Bacillati</taxon>
        <taxon>Actinomycetota</taxon>
        <taxon>Actinomycetes</taxon>
        <taxon>Micrococcales</taxon>
        <taxon>Microbacteriaceae</taxon>
        <taxon>Luethyella</taxon>
    </lineage>
</organism>
<evidence type="ECO:0000256" key="4">
    <source>
        <dbReference type="ARBA" id="ARBA00022989"/>
    </source>
</evidence>
<feature type="transmembrane region" description="Helical" evidence="6">
    <location>
        <begin position="113"/>
        <end position="139"/>
    </location>
</feature>